<protein>
    <recommendedName>
        <fullName evidence="5">Flagellar assembly factor FliW</fullName>
    </recommendedName>
</protein>
<dbReference type="InterPro" id="IPR003775">
    <property type="entry name" value="Flagellar_assembly_factor_FliW"/>
</dbReference>
<reference evidence="6 7" key="1">
    <citation type="submission" date="2016-11" db="EMBL/GenBank/DDBJ databases">
        <authorList>
            <person name="Jaros S."/>
            <person name="Januszkiewicz K."/>
            <person name="Wedrychowicz H."/>
        </authorList>
    </citation>
    <scope>NUCLEOTIDE SEQUENCE [LARGE SCALE GENOMIC DNA]</scope>
    <source>
        <strain evidence="6 7">DSM 21864</strain>
    </source>
</reference>
<dbReference type="SUPFAM" id="SSF141457">
    <property type="entry name" value="BH3618-like"/>
    <property type="match status" value="1"/>
</dbReference>
<evidence type="ECO:0000256" key="2">
    <source>
        <dbReference type="ARBA" id="ARBA00022795"/>
    </source>
</evidence>
<comment type="subunit">
    <text evidence="5">Interacts with translational regulator CsrA and flagellin(s).</text>
</comment>
<dbReference type="PANTHER" id="PTHR39190:SF1">
    <property type="entry name" value="FLAGELLAR ASSEMBLY FACTOR FLIW"/>
    <property type="match status" value="1"/>
</dbReference>
<dbReference type="GO" id="GO:0044780">
    <property type="term" value="P:bacterial-type flagellum assembly"/>
    <property type="evidence" value="ECO:0007669"/>
    <property type="project" value="UniProtKB-UniRule"/>
</dbReference>
<dbReference type="InterPro" id="IPR024046">
    <property type="entry name" value="Flagellar_assmbl_FliW_dom_sf"/>
</dbReference>
<keyword evidence="6" id="KW-0969">Cilium</keyword>
<keyword evidence="1 5" id="KW-0963">Cytoplasm</keyword>
<organism evidence="6 7">
    <name type="scientific">Clostridium amylolyticum</name>
    <dbReference type="NCBI Taxonomy" id="1121298"/>
    <lineage>
        <taxon>Bacteria</taxon>
        <taxon>Bacillati</taxon>
        <taxon>Bacillota</taxon>
        <taxon>Clostridia</taxon>
        <taxon>Eubacteriales</taxon>
        <taxon>Clostridiaceae</taxon>
        <taxon>Clostridium</taxon>
    </lineage>
</organism>
<accession>A0A1M6CCQ4</accession>
<evidence type="ECO:0000313" key="6">
    <source>
        <dbReference type="EMBL" id="SHI58830.1"/>
    </source>
</evidence>
<keyword evidence="6" id="KW-0966">Cell projection</keyword>
<evidence type="ECO:0000256" key="4">
    <source>
        <dbReference type="ARBA" id="ARBA00023186"/>
    </source>
</evidence>
<dbReference type="Proteomes" id="UP000184080">
    <property type="component" value="Unassembled WGS sequence"/>
</dbReference>
<dbReference type="Pfam" id="PF02623">
    <property type="entry name" value="FliW"/>
    <property type="match status" value="1"/>
</dbReference>
<keyword evidence="4 5" id="KW-0143">Chaperone</keyword>
<proteinExistence type="inferred from homology"/>
<gene>
    <name evidence="5" type="primary">fliW</name>
    <name evidence="6" type="ORF">SAMN05444401_1081</name>
</gene>
<comment type="similarity">
    <text evidence="5">Belongs to the FliW family.</text>
</comment>
<evidence type="ECO:0000256" key="1">
    <source>
        <dbReference type="ARBA" id="ARBA00022490"/>
    </source>
</evidence>
<comment type="subcellular location">
    <subcellularLocation>
        <location evidence="5">Cytoplasm</location>
    </subcellularLocation>
</comment>
<sequence>MQLKTKLHGMLEFQEKEIITFPKGLPGFQGLNKFILFKVEENPIFSILHSVEDENIGLIVISPFEVKKDYEFKLDDEVIKQLKIENSEDVLVVNTVNLNSDISKITVNLKAPIVININSGVGEQLILDNDVYKIKHPLIEE</sequence>
<evidence type="ECO:0000256" key="5">
    <source>
        <dbReference type="HAMAP-Rule" id="MF_01185"/>
    </source>
</evidence>
<keyword evidence="6" id="KW-0282">Flagellum</keyword>
<dbReference type="GO" id="GO:0005737">
    <property type="term" value="C:cytoplasm"/>
    <property type="evidence" value="ECO:0007669"/>
    <property type="project" value="UniProtKB-SubCell"/>
</dbReference>
<dbReference type="RefSeq" id="WP_073004352.1">
    <property type="nucleotide sequence ID" value="NZ_FQZO01000001.1"/>
</dbReference>
<comment type="function">
    <text evidence="5">Acts as an anti-CsrA protein, binds CsrA and prevents it from repressing translation of its target genes, one of which is flagellin. Binds to flagellin and participates in the assembly of the flagellum.</text>
</comment>
<evidence type="ECO:0000256" key="3">
    <source>
        <dbReference type="ARBA" id="ARBA00022845"/>
    </source>
</evidence>
<dbReference type="NCBIfam" id="NF009793">
    <property type="entry name" value="PRK13285.1-1"/>
    <property type="match status" value="1"/>
</dbReference>
<dbReference type="GO" id="GO:0006417">
    <property type="term" value="P:regulation of translation"/>
    <property type="evidence" value="ECO:0007669"/>
    <property type="project" value="UniProtKB-KW"/>
</dbReference>
<keyword evidence="3 5" id="KW-0810">Translation regulation</keyword>
<keyword evidence="2 5" id="KW-1005">Bacterial flagellum biogenesis</keyword>
<dbReference type="AlphaFoldDB" id="A0A1M6CCQ4"/>
<dbReference type="HAMAP" id="MF_01185">
    <property type="entry name" value="FliW"/>
    <property type="match status" value="1"/>
</dbReference>
<evidence type="ECO:0000313" key="7">
    <source>
        <dbReference type="Proteomes" id="UP000184080"/>
    </source>
</evidence>
<dbReference type="EMBL" id="FQZO01000001">
    <property type="protein sequence ID" value="SHI58830.1"/>
    <property type="molecule type" value="Genomic_DNA"/>
</dbReference>
<keyword evidence="7" id="KW-1185">Reference proteome</keyword>
<dbReference type="OrthoDB" id="9801235at2"/>
<dbReference type="PANTHER" id="PTHR39190">
    <property type="entry name" value="FLAGELLAR ASSEMBLY FACTOR FLIW"/>
    <property type="match status" value="1"/>
</dbReference>
<name>A0A1M6CCQ4_9CLOT</name>
<dbReference type="Gene3D" id="2.30.290.10">
    <property type="entry name" value="BH3618-like"/>
    <property type="match status" value="1"/>
</dbReference>
<dbReference type="STRING" id="1121298.SAMN05444401_1081"/>